<dbReference type="PROSITE" id="PS51257">
    <property type="entry name" value="PROKAR_LIPOPROTEIN"/>
    <property type="match status" value="1"/>
</dbReference>
<dbReference type="eggNOG" id="COG0793">
    <property type="taxonomic scope" value="Bacteria"/>
</dbReference>
<dbReference type="CDD" id="cd07563">
    <property type="entry name" value="Peptidase_S41_IRBP"/>
    <property type="match status" value="1"/>
</dbReference>
<evidence type="ECO:0000256" key="1">
    <source>
        <dbReference type="SAM" id="SignalP"/>
    </source>
</evidence>
<dbReference type="Gene3D" id="3.90.226.10">
    <property type="entry name" value="2-enoyl-CoA Hydratase, Chain A, domain 1"/>
    <property type="match status" value="1"/>
</dbReference>
<proteinExistence type="predicted"/>
<keyword evidence="3" id="KW-0675">Receptor</keyword>
<organism evidence="3 4">
    <name type="scientific">Microscilla marina ATCC 23134</name>
    <dbReference type="NCBI Taxonomy" id="313606"/>
    <lineage>
        <taxon>Bacteria</taxon>
        <taxon>Pseudomonadati</taxon>
        <taxon>Bacteroidota</taxon>
        <taxon>Cytophagia</taxon>
        <taxon>Cytophagales</taxon>
        <taxon>Microscillaceae</taxon>
        <taxon>Microscilla</taxon>
    </lineage>
</organism>
<dbReference type="GO" id="GO:0008236">
    <property type="term" value="F:serine-type peptidase activity"/>
    <property type="evidence" value="ECO:0007669"/>
    <property type="project" value="InterPro"/>
</dbReference>
<dbReference type="SUPFAM" id="SSF52096">
    <property type="entry name" value="ClpP/crotonase"/>
    <property type="match status" value="1"/>
</dbReference>
<dbReference type="Gene3D" id="3.30.750.44">
    <property type="match status" value="1"/>
</dbReference>
<dbReference type="InterPro" id="IPR005151">
    <property type="entry name" value="Tail-specific_protease"/>
</dbReference>
<dbReference type="PANTHER" id="PTHR11261">
    <property type="entry name" value="INTERPHOTORECEPTOR RETINOID-BINDING PROTEIN"/>
    <property type="match status" value="1"/>
</dbReference>
<dbReference type="InterPro" id="IPR029045">
    <property type="entry name" value="ClpP/crotonase-like_dom_sf"/>
</dbReference>
<dbReference type="SMART" id="SM00245">
    <property type="entry name" value="TSPc"/>
    <property type="match status" value="1"/>
</dbReference>
<dbReference type="AlphaFoldDB" id="A1ZC77"/>
<evidence type="ECO:0000313" key="4">
    <source>
        <dbReference type="Proteomes" id="UP000004095"/>
    </source>
</evidence>
<dbReference type="EMBL" id="AAWS01000001">
    <property type="protein sequence ID" value="EAY31878.1"/>
    <property type="molecule type" value="Genomic_DNA"/>
</dbReference>
<evidence type="ECO:0000313" key="3">
    <source>
        <dbReference type="EMBL" id="EAY31878.1"/>
    </source>
</evidence>
<protein>
    <submittedName>
        <fullName evidence="3">Interphotoreceptor retinoid-binding protein</fullName>
    </submittedName>
</protein>
<keyword evidence="1" id="KW-0732">Signal</keyword>
<evidence type="ECO:0000259" key="2">
    <source>
        <dbReference type="SMART" id="SM00245"/>
    </source>
</evidence>
<feature type="chain" id="PRO_5002641490" evidence="1">
    <location>
        <begin position="24"/>
        <end position="446"/>
    </location>
</feature>
<gene>
    <name evidence="3" type="ORF">M23134_01907</name>
</gene>
<keyword evidence="4" id="KW-1185">Reference proteome</keyword>
<name>A1ZC77_MICM2</name>
<feature type="domain" description="Tail specific protease" evidence="2">
    <location>
        <begin position="115"/>
        <end position="315"/>
    </location>
</feature>
<comment type="caution">
    <text evidence="3">The sequence shown here is derived from an EMBL/GenBank/DDBJ whole genome shotgun (WGS) entry which is preliminary data.</text>
</comment>
<dbReference type="PANTHER" id="PTHR11261:SF3">
    <property type="entry name" value="RETINOL-BINDING PROTEIN 3"/>
    <property type="match status" value="1"/>
</dbReference>
<dbReference type="Pfam" id="PF03572">
    <property type="entry name" value="Peptidase_S41"/>
    <property type="match status" value="1"/>
</dbReference>
<reference evidence="3 4" key="1">
    <citation type="submission" date="2007-01" db="EMBL/GenBank/DDBJ databases">
        <authorList>
            <person name="Haygood M."/>
            <person name="Podell S."/>
            <person name="Anderson C."/>
            <person name="Hopkinson B."/>
            <person name="Roe K."/>
            <person name="Barbeau K."/>
            <person name="Gaasterland T."/>
            <person name="Ferriera S."/>
            <person name="Johnson J."/>
            <person name="Kravitz S."/>
            <person name="Beeson K."/>
            <person name="Sutton G."/>
            <person name="Rogers Y.-H."/>
            <person name="Friedman R."/>
            <person name="Frazier M."/>
            <person name="Venter J.C."/>
        </authorList>
    </citation>
    <scope>NUCLEOTIDE SEQUENCE [LARGE SCALE GENOMIC DNA]</scope>
    <source>
        <strain evidence="3 4">ATCC 23134</strain>
    </source>
</reference>
<sequence>MKKYILNLSLVALAVFTSFACQAQTQKLSKSQKQKVVASIGQLMKDYYVFPKVADQMAAYLEKQQKNKAYDKANDPRDFGRLLTRDLLKISKDKHIRVRFNPKRAKQMSSNKGKHKPSPEAIKVAEAKDRSQNYGFKKVEILPGNVGYINLTGFFRKDKAEATVASAMGFLANTEGIIIDLRQNGGGSPAMVQLICSYFFGEKPVHLNSLYWRKVNRTQEFWTLKEIKGQRMPDKPLYILTSGNTFSAAEEFSYNMQNLQRATLVGETTGGGANPGGGFSVENTFVMFVPTGRAINPITKTNWEGVGVVPHIKTPASRALDKAHLELIKAVKAKKPKTASLDWAIQGLEAKAHPVKLDKATLKAYAGDYTNRRIIFKAGNLYYQRPSISKKMRKLTPLTQTLFAVEGIDYFRITFKKDAKGNAIAVQGLYEQGNRDLSKKGNIVSK</sequence>
<dbReference type="Pfam" id="PF11918">
    <property type="entry name" value="Peptidase_S41_N"/>
    <property type="match status" value="1"/>
</dbReference>
<accession>A1ZC77</accession>
<dbReference type="Proteomes" id="UP000004095">
    <property type="component" value="Unassembled WGS sequence"/>
</dbReference>
<feature type="signal peptide" evidence="1">
    <location>
        <begin position="1"/>
        <end position="23"/>
    </location>
</feature>
<dbReference type="GO" id="GO:0006508">
    <property type="term" value="P:proteolysis"/>
    <property type="evidence" value="ECO:0007669"/>
    <property type="project" value="InterPro"/>
</dbReference>